<evidence type="ECO:0000256" key="1">
    <source>
        <dbReference type="SAM" id="MobiDB-lite"/>
    </source>
</evidence>
<dbReference type="STRING" id="4537.A0A0E0LM37"/>
<dbReference type="Gramene" id="OPUNC07G17210.1">
    <property type="protein sequence ID" value="OPUNC07G17210.1"/>
    <property type="gene ID" value="OPUNC07G17210"/>
</dbReference>
<dbReference type="EnsemblPlants" id="OPUNC07G17210.1">
    <property type="protein sequence ID" value="OPUNC07G17210.1"/>
    <property type="gene ID" value="OPUNC07G17210"/>
</dbReference>
<evidence type="ECO:0000313" key="2">
    <source>
        <dbReference type="EnsemblPlants" id="OPUNC07G17210.1"/>
    </source>
</evidence>
<accession>A0A0E0LM37</accession>
<protein>
    <recommendedName>
        <fullName evidence="4">F-box domain-containing protein</fullName>
    </recommendedName>
</protein>
<reference evidence="2" key="2">
    <citation type="submission" date="2018-05" db="EMBL/GenBank/DDBJ databases">
        <title>OpunRS2 (Oryza punctata Reference Sequence Version 2).</title>
        <authorList>
            <person name="Zhang J."/>
            <person name="Kudrna D."/>
            <person name="Lee S."/>
            <person name="Talag J."/>
            <person name="Welchert J."/>
            <person name="Wing R.A."/>
        </authorList>
    </citation>
    <scope>NUCLEOTIDE SEQUENCE [LARGE SCALE GENOMIC DNA]</scope>
</reference>
<dbReference type="InterPro" id="IPR036047">
    <property type="entry name" value="F-box-like_dom_sf"/>
</dbReference>
<organism evidence="2">
    <name type="scientific">Oryza punctata</name>
    <name type="common">Red rice</name>
    <dbReference type="NCBI Taxonomy" id="4537"/>
    <lineage>
        <taxon>Eukaryota</taxon>
        <taxon>Viridiplantae</taxon>
        <taxon>Streptophyta</taxon>
        <taxon>Embryophyta</taxon>
        <taxon>Tracheophyta</taxon>
        <taxon>Spermatophyta</taxon>
        <taxon>Magnoliopsida</taxon>
        <taxon>Liliopsida</taxon>
        <taxon>Poales</taxon>
        <taxon>Poaceae</taxon>
        <taxon>BOP clade</taxon>
        <taxon>Oryzoideae</taxon>
        <taxon>Oryzeae</taxon>
        <taxon>Oryzinae</taxon>
        <taxon>Oryza</taxon>
    </lineage>
</organism>
<dbReference type="HOGENOM" id="CLU_017797_0_0_1"/>
<proteinExistence type="predicted"/>
<feature type="region of interest" description="Disordered" evidence="1">
    <location>
        <begin position="462"/>
        <end position="487"/>
    </location>
</feature>
<sequence length="878" mass="98375">MSSPEQPPIFDLPHLADEILEEIFLRIASPADLARASTACVTFRRLVADRNFLRRYRSLHKPPLLGLLSHDGFHPAEPPHRSAAAARALADAADFNFSFLPSPGRWIQQDCRDGRVLLERLSVDTVLSDNDAGEEELVSIDTTNMADLAVCDPVSRRYVILPPIPDDLITSGEQEHLLVFETFLAPAAKEETADTTSFRVVARANYESKVVVFVFSSLTEQWRSSKSVSWSLLTADSWFSATAQAYIWFFSRYYAHGCIYWVMHLVDKLLVFDISKMVFSTINFQWDQDLPLLVILEMDEDMIGAFRLNGDLSGRTQLCYATSRIDADFADGSPLNLDKTIPFPLPLPLSLSLDYCFGIDAATQGYLLLHVWRQNSSGRTMEEDDTNILYFTLEPKTMLLEKTKFHCKDIYRFPTIFVTAKSVNTEYGLFDSMIRTSKGDRAAVVINIVLIAQESGRNVTFSTPPAAGDAMSSPEQPIDPASPGMENTSPPDELLEEIFLRLASPADLARASTACVQALAHAADFNFSFLPTPSHWWRWMPRDWRGGRVLAALVPMAKLITHKGDEEAFFPFQGRDDITDLAVCDPISRRYVILPAIPGDLITSGEQQDCLFDFNAFLAPATEEEMADSSFRVVATAQCKSKLFVFIFSSRSEEWRSFEFDSRSVLAVDASSSVLVQVDFFLTRRYYAHCCLYWVLKEMNKLLVLDTCKMVFFTVDLKRDEHRSHIAILEEAEEDMIGIFSLKTDLGLTTRTQLCYTIRQIKADAANGPPLNLDKIIPLPLPMEYLFDIIDAADGYLLLEGRLLDWFACSLKEGRPDTLYFSLEPKTLVLKRICVFESPIIAAKIYTVAAGLIGKGAGDVGLLSSSKGEGEQHLDEGS</sequence>
<evidence type="ECO:0008006" key="4">
    <source>
        <dbReference type="Google" id="ProtNLM"/>
    </source>
</evidence>
<name>A0A0E0LM37_ORYPU</name>
<dbReference type="AlphaFoldDB" id="A0A0E0LM37"/>
<dbReference type="SUPFAM" id="SSF81383">
    <property type="entry name" value="F-box domain"/>
    <property type="match status" value="1"/>
</dbReference>
<dbReference type="PANTHER" id="PTHR31264">
    <property type="entry name" value="OS07G0554500 PROTEIN-RELATED"/>
    <property type="match status" value="1"/>
</dbReference>
<keyword evidence="3" id="KW-1185">Reference proteome</keyword>
<reference evidence="2" key="1">
    <citation type="submission" date="2015-04" db="UniProtKB">
        <authorList>
            <consortium name="EnsemblPlants"/>
        </authorList>
    </citation>
    <scope>IDENTIFICATION</scope>
</reference>
<evidence type="ECO:0000313" key="3">
    <source>
        <dbReference type="Proteomes" id="UP000026962"/>
    </source>
</evidence>
<dbReference type="Proteomes" id="UP000026962">
    <property type="component" value="Chromosome 7"/>
</dbReference>